<dbReference type="InterPro" id="IPR036860">
    <property type="entry name" value="SH2_dom_sf"/>
</dbReference>
<evidence type="ECO:0000259" key="10">
    <source>
        <dbReference type="PROSITE" id="PS50011"/>
    </source>
</evidence>
<keyword evidence="6" id="KW-0727">SH2 domain</keyword>
<reference evidence="11 12" key="1">
    <citation type="journal article" date="2018" name="Nat. Ecol. Evol.">
        <title>Genomic signatures of mitonuclear coevolution across populations of Tigriopus californicus.</title>
        <authorList>
            <person name="Barreto F.S."/>
            <person name="Watson E.T."/>
            <person name="Lima T.G."/>
            <person name="Willett C.S."/>
            <person name="Edmands S."/>
            <person name="Li W."/>
            <person name="Burton R.S."/>
        </authorList>
    </citation>
    <scope>NUCLEOTIDE SEQUENCE [LARGE SCALE GENOMIC DNA]</scope>
    <source>
        <strain evidence="11 12">San Diego</strain>
    </source>
</reference>
<dbReference type="Gene3D" id="1.10.510.10">
    <property type="entry name" value="Transferase(Phosphotransferase) domain 1"/>
    <property type="match status" value="1"/>
</dbReference>
<keyword evidence="5 7" id="KW-0829">Tyrosine-protein kinase</keyword>
<dbReference type="STRING" id="6832.A0A553N801"/>
<keyword evidence="1 7" id="KW-0808">Transferase</keyword>
<evidence type="ECO:0000256" key="3">
    <source>
        <dbReference type="ARBA" id="ARBA00022777"/>
    </source>
</evidence>
<dbReference type="Pfam" id="PF00017">
    <property type="entry name" value="SH2"/>
    <property type="match status" value="1"/>
</dbReference>
<dbReference type="SUPFAM" id="SSF56112">
    <property type="entry name" value="Protein kinase-like (PK-like)"/>
    <property type="match status" value="1"/>
</dbReference>
<dbReference type="PANTHER" id="PTHR24418">
    <property type="entry name" value="TYROSINE-PROTEIN KINASE"/>
    <property type="match status" value="1"/>
</dbReference>
<comment type="similarity">
    <text evidence="7">Belongs to the protein kinase superfamily. Tyr protein kinase family.</text>
</comment>
<dbReference type="OMA" id="VALSYWE"/>
<gene>
    <name evidence="11" type="ORF">TCAL_04421</name>
</gene>
<keyword evidence="2 7" id="KW-0547">Nucleotide-binding</keyword>
<organism evidence="11 12">
    <name type="scientific">Tigriopus californicus</name>
    <name type="common">Marine copepod</name>
    <dbReference type="NCBI Taxonomy" id="6832"/>
    <lineage>
        <taxon>Eukaryota</taxon>
        <taxon>Metazoa</taxon>
        <taxon>Ecdysozoa</taxon>
        <taxon>Arthropoda</taxon>
        <taxon>Crustacea</taxon>
        <taxon>Multicrustacea</taxon>
        <taxon>Hexanauplia</taxon>
        <taxon>Copepoda</taxon>
        <taxon>Harpacticoida</taxon>
        <taxon>Harpacticidae</taxon>
        <taxon>Tigriopus</taxon>
    </lineage>
</organism>
<dbReference type="PROSITE" id="PS50011">
    <property type="entry name" value="PROTEIN_KINASE_DOM"/>
    <property type="match status" value="1"/>
</dbReference>
<name>A0A553N801_TIGCA</name>
<dbReference type="PROSITE" id="PS50001">
    <property type="entry name" value="SH2"/>
    <property type="match status" value="1"/>
</dbReference>
<evidence type="ECO:0000256" key="1">
    <source>
        <dbReference type="ARBA" id="ARBA00022679"/>
    </source>
</evidence>
<comment type="caution">
    <text evidence="11">The sequence shown here is derived from an EMBL/GenBank/DDBJ whole genome shotgun (WGS) entry which is preliminary data.</text>
</comment>
<dbReference type="Proteomes" id="UP000318571">
    <property type="component" value="Chromosome 8"/>
</dbReference>
<dbReference type="EC" id="2.7.10.2" evidence="7"/>
<keyword evidence="4 7" id="KW-0067">ATP-binding</keyword>
<keyword evidence="12" id="KW-1185">Reference proteome</keyword>
<dbReference type="GO" id="GO:0004715">
    <property type="term" value="F:non-membrane spanning protein tyrosine kinase activity"/>
    <property type="evidence" value="ECO:0007669"/>
    <property type="project" value="UniProtKB-EC"/>
</dbReference>
<dbReference type="Pfam" id="PF07714">
    <property type="entry name" value="PK_Tyr_Ser-Thr"/>
    <property type="match status" value="1"/>
</dbReference>
<dbReference type="SUPFAM" id="SSF55550">
    <property type="entry name" value="SH2 domain"/>
    <property type="match status" value="1"/>
</dbReference>
<dbReference type="AlphaFoldDB" id="A0A553N801"/>
<dbReference type="Gene3D" id="3.30.505.10">
    <property type="entry name" value="SH2 domain"/>
    <property type="match status" value="1"/>
</dbReference>
<evidence type="ECO:0000313" key="11">
    <source>
        <dbReference type="EMBL" id="TRY61574.1"/>
    </source>
</evidence>
<proteinExistence type="inferred from homology"/>
<dbReference type="InterPro" id="IPR011009">
    <property type="entry name" value="Kinase-like_dom_sf"/>
</dbReference>
<evidence type="ECO:0000259" key="9">
    <source>
        <dbReference type="PROSITE" id="PS50001"/>
    </source>
</evidence>
<dbReference type="CDD" id="cd00173">
    <property type="entry name" value="SH2"/>
    <property type="match status" value="1"/>
</dbReference>
<dbReference type="GO" id="GO:0005524">
    <property type="term" value="F:ATP binding"/>
    <property type="evidence" value="ECO:0007669"/>
    <property type="project" value="UniProtKB-KW"/>
</dbReference>
<evidence type="ECO:0000256" key="5">
    <source>
        <dbReference type="ARBA" id="ARBA00023137"/>
    </source>
</evidence>
<dbReference type="InterPro" id="IPR001245">
    <property type="entry name" value="Ser-Thr/Tyr_kinase_cat_dom"/>
</dbReference>
<dbReference type="InterPro" id="IPR050198">
    <property type="entry name" value="Non-receptor_tyrosine_kinases"/>
</dbReference>
<dbReference type="InterPro" id="IPR000980">
    <property type="entry name" value="SH2"/>
</dbReference>
<dbReference type="PRINTS" id="PR00109">
    <property type="entry name" value="TYRKINASE"/>
</dbReference>
<dbReference type="OrthoDB" id="346907at2759"/>
<dbReference type="InterPro" id="IPR000719">
    <property type="entry name" value="Prot_kinase_dom"/>
</dbReference>
<feature type="region of interest" description="Disordered" evidence="8">
    <location>
        <begin position="485"/>
        <end position="538"/>
    </location>
</feature>
<dbReference type="EMBL" id="VCGU01000459">
    <property type="protein sequence ID" value="TRY61574.1"/>
    <property type="molecule type" value="Genomic_DNA"/>
</dbReference>
<evidence type="ECO:0000256" key="8">
    <source>
        <dbReference type="SAM" id="MobiDB-lite"/>
    </source>
</evidence>
<feature type="domain" description="SH2" evidence="9">
    <location>
        <begin position="79"/>
        <end position="180"/>
    </location>
</feature>
<keyword evidence="3 7" id="KW-0418">Kinase</keyword>
<evidence type="ECO:0000256" key="4">
    <source>
        <dbReference type="ARBA" id="ARBA00022840"/>
    </source>
</evidence>
<evidence type="ECO:0000256" key="6">
    <source>
        <dbReference type="PROSITE-ProRule" id="PRU00191"/>
    </source>
</evidence>
<feature type="compositionally biased region" description="Low complexity" evidence="8">
    <location>
        <begin position="515"/>
        <end position="531"/>
    </location>
</feature>
<evidence type="ECO:0000256" key="7">
    <source>
        <dbReference type="RuleBase" id="RU362096"/>
    </source>
</evidence>
<evidence type="ECO:0000313" key="12">
    <source>
        <dbReference type="Proteomes" id="UP000318571"/>
    </source>
</evidence>
<feature type="domain" description="Protein kinase" evidence="10">
    <location>
        <begin position="211"/>
        <end position="478"/>
    </location>
</feature>
<dbReference type="GO" id="GO:0002009">
    <property type="term" value="P:morphogenesis of an epithelium"/>
    <property type="evidence" value="ECO:0007669"/>
    <property type="project" value="UniProtKB-ARBA"/>
</dbReference>
<accession>A0A553N801</accession>
<evidence type="ECO:0000256" key="2">
    <source>
        <dbReference type="ARBA" id="ARBA00022741"/>
    </source>
</evidence>
<dbReference type="SMART" id="SM00252">
    <property type="entry name" value="SH2"/>
    <property type="match status" value="1"/>
</dbReference>
<sequence>MSFRVSRRRFFCRETFHPCSIKYTENILSFVAGDELEHRNAADNGTGLIAFNRRTGETGFASNEFLVTSREYIKCKESWYLGQTPREVVDEYLTENYNIHGSFLVRTSKNNPGNYVLQIKTYDFIKMKFYFSRLLIERDQNGYSLDSESCSTLKDLIETLKTKGFQLKNQTASMRPTNPCLILRSQMPGSMVMHPWQVHENDIEMGAFVRCEFPTLVFHGRFRGVVDAMVEVIGPIGRRPLKAGLNQLLAEEYKHSFLWSINHPNIMQMLGMSYNLDTKVYHLILEGACLGPLDSLLREQGRAVFNFHLFLSVARDILHALAYLQSKNYIHGNIRAHSIFINEMKQAKLCHLKLDLESPTYEKVDQNFSGEIFWSAIEVVDRNQVSHASDLWSFGVLLWEMLTFGEIPFHGMSKETMIHSVIEENYLPPCQTGFFEVPVKVLNYVYFQMIVALWNVDPKKRPSARHLLTRLQKAEKMLACPNGGDHYLSESTSGTGDSGHSHSLDTDNLSGGEGSTDSDSESSSSSESSGDQVVEEYV</sequence>
<protein>
    <recommendedName>
        <fullName evidence="7">Tyrosine-protein kinase</fullName>
        <ecNumber evidence="7">2.7.10.2</ecNumber>
    </recommendedName>
</protein>
<comment type="catalytic activity">
    <reaction evidence="7">
        <text>L-tyrosyl-[protein] + ATP = O-phospho-L-tyrosyl-[protein] + ADP + H(+)</text>
        <dbReference type="Rhea" id="RHEA:10596"/>
        <dbReference type="Rhea" id="RHEA-COMP:10136"/>
        <dbReference type="Rhea" id="RHEA-COMP:20101"/>
        <dbReference type="ChEBI" id="CHEBI:15378"/>
        <dbReference type="ChEBI" id="CHEBI:30616"/>
        <dbReference type="ChEBI" id="CHEBI:46858"/>
        <dbReference type="ChEBI" id="CHEBI:61978"/>
        <dbReference type="ChEBI" id="CHEBI:456216"/>
        <dbReference type="EC" id="2.7.10.2"/>
    </reaction>
</comment>